<accession>A0ABS0BY22</accession>
<dbReference type="Gene3D" id="3.30.420.10">
    <property type="entry name" value="Ribonuclease H-like superfamily/Ribonuclease H"/>
    <property type="match status" value="1"/>
</dbReference>
<gene>
    <name evidence="2" type="ORF">H8792_010105</name>
</gene>
<evidence type="ECO:0000259" key="1">
    <source>
        <dbReference type="PROSITE" id="PS50994"/>
    </source>
</evidence>
<feature type="domain" description="Integrase catalytic" evidence="1">
    <location>
        <begin position="127"/>
        <end position="285"/>
    </location>
</feature>
<evidence type="ECO:0000313" key="3">
    <source>
        <dbReference type="Proteomes" id="UP001193680"/>
    </source>
</evidence>
<dbReference type="InterPro" id="IPR047656">
    <property type="entry name" value="IS481-like_transpos"/>
</dbReference>
<dbReference type="EMBL" id="JACBGI020000024">
    <property type="protein sequence ID" value="MBF6058692.1"/>
    <property type="molecule type" value="Genomic_DNA"/>
</dbReference>
<reference evidence="2 3" key="1">
    <citation type="submission" date="2020-11" db="EMBL/GenBank/DDBJ databases">
        <title>Sulfur oxidizing isolate from Hospital Hole Sinkhole.</title>
        <authorList>
            <person name="Scott K.M."/>
        </authorList>
    </citation>
    <scope>NUCLEOTIDE SEQUENCE [LARGE SCALE GENOMIC DNA]</scope>
    <source>
        <strain evidence="2 3">HH1</strain>
    </source>
</reference>
<dbReference type="PROSITE" id="PS50994">
    <property type="entry name" value="INTEGRASE"/>
    <property type="match status" value="1"/>
</dbReference>
<dbReference type="NCBIfam" id="NF033577">
    <property type="entry name" value="transpos_IS481"/>
    <property type="match status" value="1"/>
</dbReference>
<dbReference type="SUPFAM" id="SSF46689">
    <property type="entry name" value="Homeodomain-like"/>
    <property type="match status" value="1"/>
</dbReference>
<evidence type="ECO:0000313" key="2">
    <source>
        <dbReference type="EMBL" id="MBF6058692.1"/>
    </source>
</evidence>
<name>A0ABS0BY22_9GAMM</name>
<sequence length="323" mass="38217">MNRELQQRLTWVKLYEETKDAGFVCRRCGISRPTLRKWWKRYQSDGVDGLKSHSKRPHSSPNQKISCALEDLILDLRNTRNLGARRLQSELFRLHDISLSIASVHKVLTKHSVPPVKKFRRKAEYIRYERPLPGDRIQMDTCKLGPGLYQYTSVDDCTRYRVLRVYQRRTAANTLDFLESVIEEMPFPIQRIQTDRGREFFAQKVQKKLIKLGIKFRPNKPGSPHLNGKVERSQKTDKTEFYATVDIDSPDLDEQLAEWQHYYNWMRPHSAHKGKTPMEKYFELSDETPFSDEVIRNYDPSNERIREANYKLDLEIARLKRSL</sequence>
<dbReference type="InterPro" id="IPR009057">
    <property type="entry name" value="Homeodomain-like_sf"/>
</dbReference>
<dbReference type="PANTHER" id="PTHR35004:SF7">
    <property type="entry name" value="INTEGRASE PROTEIN"/>
    <property type="match status" value="1"/>
</dbReference>
<organism evidence="2 3">
    <name type="scientific">Thiomicrorhabdus heinhorstiae</name>
    <dbReference type="NCBI Taxonomy" id="2748010"/>
    <lineage>
        <taxon>Bacteria</taxon>
        <taxon>Pseudomonadati</taxon>
        <taxon>Pseudomonadota</taxon>
        <taxon>Gammaproteobacteria</taxon>
        <taxon>Thiotrichales</taxon>
        <taxon>Piscirickettsiaceae</taxon>
        <taxon>Thiomicrorhabdus</taxon>
    </lineage>
</organism>
<dbReference type="InterPro" id="IPR001584">
    <property type="entry name" value="Integrase_cat-core"/>
</dbReference>
<protein>
    <submittedName>
        <fullName evidence="2">IS481 family transposase</fullName>
    </submittedName>
</protein>
<keyword evidence="3" id="KW-1185">Reference proteome</keyword>
<dbReference type="Pfam" id="PF13683">
    <property type="entry name" value="rve_3"/>
    <property type="match status" value="1"/>
</dbReference>
<dbReference type="RefSeq" id="WP_185978839.1">
    <property type="nucleotide sequence ID" value="NZ_JACBGI020000024.1"/>
</dbReference>
<dbReference type="Pfam" id="PF13551">
    <property type="entry name" value="HTH_29"/>
    <property type="match status" value="1"/>
</dbReference>
<comment type="caution">
    <text evidence="2">The sequence shown here is derived from an EMBL/GenBank/DDBJ whole genome shotgun (WGS) entry which is preliminary data.</text>
</comment>
<dbReference type="PANTHER" id="PTHR35004">
    <property type="entry name" value="TRANSPOSASE RV3428C-RELATED"/>
    <property type="match status" value="1"/>
</dbReference>
<proteinExistence type="predicted"/>
<dbReference type="SUPFAM" id="SSF53098">
    <property type="entry name" value="Ribonuclease H-like"/>
    <property type="match status" value="1"/>
</dbReference>
<dbReference type="InterPro" id="IPR036397">
    <property type="entry name" value="RNaseH_sf"/>
</dbReference>
<dbReference type="Proteomes" id="UP001193680">
    <property type="component" value="Unassembled WGS sequence"/>
</dbReference>
<dbReference type="InterPro" id="IPR012337">
    <property type="entry name" value="RNaseH-like_sf"/>
</dbReference>